<dbReference type="PANTHER" id="PTHR19359:SF95">
    <property type="entry name" value="CYTOCHROME B5 TYPE B"/>
    <property type="match status" value="1"/>
</dbReference>
<comment type="caution">
    <text evidence="7">The sequence shown here is derived from an EMBL/GenBank/DDBJ whole genome shotgun (WGS) entry which is preliminary data.</text>
</comment>
<dbReference type="Pfam" id="PF00173">
    <property type="entry name" value="Cyt-b5"/>
    <property type="match status" value="1"/>
</dbReference>
<evidence type="ECO:0000256" key="5">
    <source>
        <dbReference type="SAM" id="MobiDB-lite"/>
    </source>
</evidence>
<dbReference type="EMBL" id="PCTT01000026">
    <property type="protein sequence ID" value="PIP87102.1"/>
    <property type="molecule type" value="Genomic_DNA"/>
</dbReference>
<evidence type="ECO:0000313" key="8">
    <source>
        <dbReference type="Proteomes" id="UP000231143"/>
    </source>
</evidence>
<dbReference type="PROSITE" id="PS50255">
    <property type="entry name" value="CYTOCHROME_B5_2"/>
    <property type="match status" value="1"/>
</dbReference>
<organism evidence="7 8">
    <name type="scientific">Candidatus Campbellbacteria bacterium CG22_combo_CG10-13_8_21_14_all_36_13</name>
    <dbReference type="NCBI Taxonomy" id="1974529"/>
    <lineage>
        <taxon>Bacteria</taxon>
        <taxon>Candidatus Campbelliibacteriota</taxon>
    </lineage>
</organism>
<gene>
    <name evidence="7" type="ORF">COW81_02105</name>
</gene>
<dbReference type="AlphaFoldDB" id="A0A2H0DY50"/>
<accession>A0A2H0DY50</accession>
<dbReference type="GO" id="GO:0046872">
    <property type="term" value="F:metal ion binding"/>
    <property type="evidence" value="ECO:0007669"/>
    <property type="project" value="UniProtKB-KW"/>
</dbReference>
<feature type="region of interest" description="Disordered" evidence="5">
    <location>
        <begin position="21"/>
        <end position="41"/>
    </location>
</feature>
<dbReference type="Proteomes" id="UP000231143">
    <property type="component" value="Unassembled WGS sequence"/>
</dbReference>
<evidence type="ECO:0000256" key="1">
    <source>
        <dbReference type="ARBA" id="ARBA00022617"/>
    </source>
</evidence>
<dbReference type="GO" id="GO:0020037">
    <property type="term" value="F:heme binding"/>
    <property type="evidence" value="ECO:0007669"/>
    <property type="project" value="TreeGrafter"/>
</dbReference>
<evidence type="ECO:0000256" key="4">
    <source>
        <dbReference type="ARBA" id="ARBA00038168"/>
    </source>
</evidence>
<keyword evidence="3" id="KW-0408">Iron</keyword>
<evidence type="ECO:0000256" key="2">
    <source>
        <dbReference type="ARBA" id="ARBA00022723"/>
    </source>
</evidence>
<reference evidence="7 8" key="1">
    <citation type="submission" date="2017-09" db="EMBL/GenBank/DDBJ databases">
        <title>Depth-based differentiation of microbial function through sediment-hosted aquifers and enrichment of novel symbionts in the deep terrestrial subsurface.</title>
        <authorList>
            <person name="Probst A.J."/>
            <person name="Ladd B."/>
            <person name="Jarett J.K."/>
            <person name="Geller-Mcgrath D.E."/>
            <person name="Sieber C.M."/>
            <person name="Emerson J.B."/>
            <person name="Anantharaman K."/>
            <person name="Thomas B.C."/>
            <person name="Malmstrom R."/>
            <person name="Stieglmeier M."/>
            <person name="Klingl A."/>
            <person name="Woyke T."/>
            <person name="Ryan C.M."/>
            <person name="Banfield J.F."/>
        </authorList>
    </citation>
    <scope>NUCLEOTIDE SEQUENCE [LARGE SCALE GENOMIC DNA]</scope>
    <source>
        <strain evidence="7">CG22_combo_CG10-13_8_21_14_all_36_13</strain>
    </source>
</reference>
<evidence type="ECO:0000259" key="6">
    <source>
        <dbReference type="PROSITE" id="PS50255"/>
    </source>
</evidence>
<dbReference type="InterPro" id="IPR001199">
    <property type="entry name" value="Cyt_B5-like_heme/steroid-bd"/>
</dbReference>
<proteinExistence type="inferred from homology"/>
<protein>
    <recommendedName>
        <fullName evidence="6">Cytochrome b5 heme-binding domain-containing protein</fullName>
    </recommendedName>
</protein>
<dbReference type="InterPro" id="IPR036400">
    <property type="entry name" value="Cyt_B5-like_heme/steroid_sf"/>
</dbReference>
<feature type="domain" description="Cytochrome b5 heme-binding" evidence="6">
    <location>
        <begin position="51"/>
        <end position="127"/>
    </location>
</feature>
<sequence length="127" mass="13216">MVIGGIVFLQKNSTSVIPTDELVSSNPDSTVPSNSEIPDIGSDITLTVTPEGGITLAEVATHNSRNSCWSMINGKVYDLTSWIPNHPGGEEAILSLCGVDGSAGFNGQHGTAKKPLFVLSGFMIGAQ</sequence>
<dbReference type="Gene3D" id="3.10.120.10">
    <property type="entry name" value="Cytochrome b5-like heme/steroid binding domain"/>
    <property type="match status" value="1"/>
</dbReference>
<dbReference type="SMART" id="SM01117">
    <property type="entry name" value="Cyt-b5"/>
    <property type="match status" value="1"/>
</dbReference>
<dbReference type="PANTHER" id="PTHR19359">
    <property type="entry name" value="CYTOCHROME B5"/>
    <property type="match status" value="1"/>
</dbReference>
<dbReference type="InterPro" id="IPR050668">
    <property type="entry name" value="Cytochrome_b5"/>
</dbReference>
<evidence type="ECO:0000313" key="7">
    <source>
        <dbReference type="EMBL" id="PIP87102.1"/>
    </source>
</evidence>
<keyword evidence="1" id="KW-0349">Heme</keyword>
<evidence type="ECO:0000256" key="3">
    <source>
        <dbReference type="ARBA" id="ARBA00023004"/>
    </source>
</evidence>
<feature type="compositionally biased region" description="Polar residues" evidence="5">
    <location>
        <begin position="21"/>
        <end position="36"/>
    </location>
</feature>
<comment type="similarity">
    <text evidence="4">Belongs to the cytochrome b5 family.</text>
</comment>
<name>A0A2H0DY50_9BACT</name>
<keyword evidence="2" id="KW-0479">Metal-binding</keyword>
<dbReference type="GO" id="GO:0016020">
    <property type="term" value="C:membrane"/>
    <property type="evidence" value="ECO:0007669"/>
    <property type="project" value="TreeGrafter"/>
</dbReference>
<dbReference type="SUPFAM" id="SSF55856">
    <property type="entry name" value="Cytochrome b5-like heme/steroid binding domain"/>
    <property type="match status" value="1"/>
</dbReference>